<protein>
    <submittedName>
        <fullName evidence="2">Uncharacterized protein YbjQ (UPF0145 family)</fullName>
    </submittedName>
</protein>
<dbReference type="Gene3D" id="3.30.110.70">
    <property type="entry name" value="Hypothetical protein apc22750. Chain B"/>
    <property type="match status" value="1"/>
</dbReference>
<proteinExistence type="inferred from homology"/>
<reference evidence="2 3" key="1">
    <citation type="submission" date="2019-03" db="EMBL/GenBank/DDBJ databases">
        <title>Freshwater and sediment microbial communities from various areas in North America, analyzing microbe dynamics in response to fracking.</title>
        <authorList>
            <person name="Lamendella R."/>
        </authorList>
    </citation>
    <scope>NUCLEOTIDE SEQUENCE [LARGE SCALE GENOMIC DNA]</scope>
    <source>
        <strain evidence="2 3">74A</strain>
    </source>
</reference>
<comment type="caution">
    <text evidence="2">The sequence shown here is derived from an EMBL/GenBank/DDBJ whole genome shotgun (WGS) entry which is preliminary data.</text>
</comment>
<organism evidence="2 3">
    <name type="scientific">Shewanella fodinae</name>
    <dbReference type="NCBI Taxonomy" id="552357"/>
    <lineage>
        <taxon>Bacteria</taxon>
        <taxon>Pseudomonadati</taxon>
        <taxon>Pseudomonadota</taxon>
        <taxon>Gammaproteobacteria</taxon>
        <taxon>Alteromonadales</taxon>
        <taxon>Shewanellaceae</taxon>
        <taxon>Shewanella</taxon>
    </lineage>
</organism>
<dbReference type="PANTHER" id="PTHR34068:SF1">
    <property type="entry name" value="UPF0145 PROTEIN YBJQ"/>
    <property type="match status" value="1"/>
</dbReference>
<keyword evidence="3" id="KW-1185">Reference proteome</keyword>
<dbReference type="InterPro" id="IPR035439">
    <property type="entry name" value="UPF0145_dom_sf"/>
</dbReference>
<evidence type="ECO:0000256" key="1">
    <source>
        <dbReference type="ARBA" id="ARBA00010751"/>
    </source>
</evidence>
<dbReference type="Proteomes" id="UP000294832">
    <property type="component" value="Unassembled WGS sequence"/>
</dbReference>
<dbReference type="AlphaFoldDB" id="A0A4R2FF19"/>
<dbReference type="EMBL" id="SLWF01000004">
    <property type="protein sequence ID" value="TCN87877.1"/>
    <property type="molecule type" value="Genomic_DNA"/>
</dbReference>
<gene>
    <name evidence="2" type="ORF">EDC91_1048</name>
</gene>
<dbReference type="Pfam" id="PF01906">
    <property type="entry name" value="YbjQ_1"/>
    <property type="match status" value="1"/>
</dbReference>
<dbReference type="SUPFAM" id="SSF117782">
    <property type="entry name" value="YbjQ-like"/>
    <property type="match status" value="1"/>
</dbReference>
<evidence type="ECO:0000313" key="3">
    <source>
        <dbReference type="Proteomes" id="UP000294832"/>
    </source>
</evidence>
<dbReference type="InterPro" id="IPR002765">
    <property type="entry name" value="UPF0145_YbjQ-like"/>
</dbReference>
<dbReference type="PANTHER" id="PTHR34068">
    <property type="entry name" value="UPF0145 PROTEIN YBJQ"/>
    <property type="match status" value="1"/>
</dbReference>
<accession>A0A4R2FF19</accession>
<evidence type="ECO:0000313" key="2">
    <source>
        <dbReference type="EMBL" id="TCN87877.1"/>
    </source>
</evidence>
<name>A0A4R2FF19_9GAMM</name>
<sequence length="197" mass="22133">MSSSVPLVSKEQTRVINEYRDTKLDAYCNECGSNLYRHSCYRMSREINKLTEKMQELINAIPVVSTHSPLNWDYNILDMVTGQSTTGTGVISEFTSSFTDLFGAQSKRHNQKLKAGEDMCFAQLRRQVMQLGGHAVIATDIDYSELGAGKGMIMVCMAGTAVKLNNLDILGEERVKQIAELFEVDKQLSYLQTFKLE</sequence>
<comment type="similarity">
    <text evidence="1">Belongs to the UPF0145 family.</text>
</comment>